<reference evidence="1" key="1">
    <citation type="journal article" date="2020" name="Fungal Divers.">
        <title>Resolving the Mortierellaceae phylogeny through synthesis of multi-gene phylogenetics and phylogenomics.</title>
        <authorList>
            <person name="Vandepol N."/>
            <person name="Liber J."/>
            <person name="Desiro A."/>
            <person name="Na H."/>
            <person name="Kennedy M."/>
            <person name="Barry K."/>
            <person name="Grigoriev I.V."/>
            <person name="Miller A.N."/>
            <person name="O'Donnell K."/>
            <person name="Stajich J.E."/>
            <person name="Bonito G."/>
        </authorList>
    </citation>
    <scope>NUCLEOTIDE SEQUENCE</scope>
    <source>
        <strain evidence="1">KOD948</strain>
    </source>
</reference>
<evidence type="ECO:0000313" key="1">
    <source>
        <dbReference type="EMBL" id="KAG0265406.1"/>
    </source>
</evidence>
<dbReference type="EMBL" id="JAAAJA010000032">
    <property type="protein sequence ID" value="KAG0265406.1"/>
    <property type="molecule type" value="Genomic_DNA"/>
</dbReference>
<name>A0A9P6U9L0_9FUNG</name>
<dbReference type="Gene3D" id="3.80.10.10">
    <property type="entry name" value="Ribonuclease Inhibitor"/>
    <property type="match status" value="1"/>
</dbReference>
<keyword evidence="2" id="KW-1185">Reference proteome</keyword>
<dbReference type="InterPro" id="IPR032675">
    <property type="entry name" value="LRR_dom_sf"/>
</dbReference>
<evidence type="ECO:0000313" key="2">
    <source>
        <dbReference type="Proteomes" id="UP000726737"/>
    </source>
</evidence>
<accession>A0A9P6U9L0</accession>
<sequence length="321" mass="36607">MSNLWEQPTDTKTNERASIVEMLCRYCNPELSVILDHDEIDTKKSTDRGHIVQQAWENFFISTKHLSSVRFLVQGTFMNLSNLEDILTVLQGYPVLETLHLCKVDLRGYGSDNGPQNSSFIANFRERLFLIDGHASDDAGIKFKIKPHSLKSLSICTTSFDSSLVVASLFWSFPHLQELELIDCDNHLTASTVIQSLTARQLISSLTLRYRSSYACALEFQELGTAFPSALRSLTLLNIDFKDVNFVQMDPTYVQDIERLKVLDVTSCYIMDIVEFIMTQFFESAMARDRSGDTIFIIWYSTSRSYCLQDVMCYVGAFVHL</sequence>
<organism evidence="1 2">
    <name type="scientific">Mortierella polycephala</name>
    <dbReference type="NCBI Taxonomy" id="41804"/>
    <lineage>
        <taxon>Eukaryota</taxon>
        <taxon>Fungi</taxon>
        <taxon>Fungi incertae sedis</taxon>
        <taxon>Mucoromycota</taxon>
        <taxon>Mortierellomycotina</taxon>
        <taxon>Mortierellomycetes</taxon>
        <taxon>Mortierellales</taxon>
        <taxon>Mortierellaceae</taxon>
        <taxon>Mortierella</taxon>
    </lineage>
</organism>
<dbReference type="Proteomes" id="UP000726737">
    <property type="component" value="Unassembled WGS sequence"/>
</dbReference>
<dbReference type="SUPFAM" id="SSF52047">
    <property type="entry name" value="RNI-like"/>
    <property type="match status" value="1"/>
</dbReference>
<protein>
    <submittedName>
        <fullName evidence="1">Uncharacterized protein</fullName>
    </submittedName>
</protein>
<comment type="caution">
    <text evidence="1">The sequence shown here is derived from an EMBL/GenBank/DDBJ whole genome shotgun (WGS) entry which is preliminary data.</text>
</comment>
<proteinExistence type="predicted"/>
<gene>
    <name evidence="1" type="ORF">BG011_004791</name>
</gene>
<dbReference type="AlphaFoldDB" id="A0A9P6U9L0"/>